<dbReference type="GeneID" id="16068309"/>
<evidence type="ECO:0000313" key="3">
    <source>
        <dbReference type="Proteomes" id="UP000007799"/>
    </source>
</evidence>
<dbReference type="PANTHER" id="PTHR24068">
    <property type="entry name" value="UBIQUITIN-CONJUGATING ENZYME E2"/>
    <property type="match status" value="1"/>
</dbReference>
<organism evidence="3">
    <name type="scientific">Salpingoeca rosetta (strain ATCC 50818 / BSB-021)</name>
    <dbReference type="NCBI Taxonomy" id="946362"/>
    <lineage>
        <taxon>Eukaryota</taxon>
        <taxon>Choanoflagellata</taxon>
        <taxon>Craspedida</taxon>
        <taxon>Salpingoecidae</taxon>
        <taxon>Salpingoeca</taxon>
    </lineage>
</organism>
<accession>F2USJ3</accession>
<dbReference type="OrthoDB" id="9973183at2759"/>
<dbReference type="STRING" id="946362.F2USJ3"/>
<dbReference type="SUPFAM" id="SSF54495">
    <property type="entry name" value="UBC-like"/>
    <property type="match status" value="1"/>
</dbReference>
<dbReference type="Proteomes" id="UP000007799">
    <property type="component" value="Unassembled WGS sequence"/>
</dbReference>
<dbReference type="PROSITE" id="PS50127">
    <property type="entry name" value="UBC_2"/>
    <property type="match status" value="1"/>
</dbReference>
<dbReference type="KEGG" id="sre:PTSG_11140"/>
<dbReference type="RefSeq" id="XP_004987787.1">
    <property type="nucleotide sequence ID" value="XM_004987730.1"/>
</dbReference>
<gene>
    <name evidence="2" type="ORF">PTSG_11140</name>
</gene>
<dbReference type="Pfam" id="PF00179">
    <property type="entry name" value="UQ_con"/>
    <property type="match status" value="1"/>
</dbReference>
<dbReference type="EMBL" id="GL832995">
    <property type="protein sequence ID" value="EGD81102.1"/>
    <property type="molecule type" value="Genomic_DNA"/>
</dbReference>
<keyword evidence="3" id="KW-1185">Reference proteome</keyword>
<dbReference type="Gene3D" id="3.10.110.10">
    <property type="entry name" value="Ubiquitin Conjugating Enzyme"/>
    <property type="match status" value="1"/>
</dbReference>
<dbReference type="eggNOG" id="KOG0422">
    <property type="taxonomic scope" value="Eukaryota"/>
</dbReference>
<dbReference type="AlphaFoldDB" id="F2USJ3"/>
<evidence type="ECO:0000259" key="1">
    <source>
        <dbReference type="PROSITE" id="PS50127"/>
    </source>
</evidence>
<protein>
    <recommendedName>
        <fullName evidence="1">UBC core domain-containing protein</fullName>
    </recommendedName>
</protein>
<dbReference type="InterPro" id="IPR000608">
    <property type="entry name" value="UBC"/>
</dbReference>
<feature type="domain" description="UBC core" evidence="1">
    <location>
        <begin position="2"/>
        <end position="126"/>
    </location>
</feature>
<reference evidence="2" key="1">
    <citation type="submission" date="2009-08" db="EMBL/GenBank/DDBJ databases">
        <title>Annotation of Salpingoeca rosetta.</title>
        <authorList>
            <consortium name="The Broad Institute Genome Sequencing Platform"/>
            <person name="Russ C."/>
            <person name="Cuomo C."/>
            <person name="Burger G."/>
            <person name="Gray M.W."/>
            <person name="Holland P.W.H."/>
            <person name="King N."/>
            <person name="Lang F.B.F."/>
            <person name="Roger A.J."/>
            <person name="Ruiz-Trillo I."/>
            <person name="Young S.K."/>
            <person name="Zeng Q."/>
            <person name="Gargeya S."/>
            <person name="Alvarado L."/>
            <person name="Berlin A."/>
            <person name="Chapman S.B."/>
            <person name="Chen Z."/>
            <person name="Freedman E."/>
            <person name="Gellesch M."/>
            <person name="Goldberg J."/>
            <person name="Griggs A."/>
            <person name="Gujja S."/>
            <person name="Heilman E."/>
            <person name="Heiman D."/>
            <person name="Howarth C."/>
            <person name="Mehta T."/>
            <person name="Neiman D."/>
            <person name="Pearson M."/>
            <person name="Roberts A."/>
            <person name="Saif S."/>
            <person name="Shea T."/>
            <person name="Shenoy N."/>
            <person name="Sisk P."/>
            <person name="Stolte C."/>
            <person name="Sykes S."/>
            <person name="White J."/>
            <person name="Yandava C."/>
            <person name="Haas B."/>
            <person name="Nusbaum C."/>
            <person name="Birren B."/>
        </authorList>
    </citation>
    <scope>NUCLEOTIDE SEQUENCE [LARGE SCALE GENOMIC DNA]</scope>
    <source>
        <strain evidence="2">ATCC 50818</strain>
    </source>
</reference>
<proteinExistence type="predicted"/>
<name>F2USJ3_SALR5</name>
<sequence length="126" mass="14549">MPNPRRLQMEMKDLHKGVPNVEGITFDEADMTHVKATILPTEPPFNKAKFEVEITYPDKFPFEAPKVKFVTPIYHPNVNEKGTEICLNMINAEHWKPATRTRQSTLIVLPSTSNFLEHAKKHKARR</sequence>
<dbReference type="SMART" id="SM00212">
    <property type="entry name" value="UBCc"/>
    <property type="match status" value="1"/>
</dbReference>
<dbReference type="InParanoid" id="F2USJ3"/>
<dbReference type="InterPro" id="IPR016135">
    <property type="entry name" value="UBQ-conjugating_enzyme/RWD"/>
</dbReference>
<evidence type="ECO:0000313" key="2">
    <source>
        <dbReference type="EMBL" id="EGD81102.1"/>
    </source>
</evidence>